<evidence type="ECO:0000313" key="16">
    <source>
        <dbReference type="EMBL" id="KAI6649083.1"/>
    </source>
</evidence>
<feature type="region of interest" description="Disordered" evidence="13">
    <location>
        <begin position="906"/>
        <end position="977"/>
    </location>
</feature>
<dbReference type="Gene3D" id="3.30.720.50">
    <property type="match status" value="1"/>
</dbReference>
<dbReference type="PANTHER" id="PTHR45670:SF13">
    <property type="entry name" value="E3 UBIQUITIN-PROTEIN LIGASE TRIP12"/>
    <property type="match status" value="1"/>
</dbReference>
<dbReference type="InterPro" id="IPR016024">
    <property type="entry name" value="ARM-type_fold"/>
</dbReference>
<dbReference type="GO" id="GO:0006281">
    <property type="term" value="P:DNA repair"/>
    <property type="evidence" value="ECO:0007669"/>
    <property type="project" value="UniProtKB-KW"/>
</dbReference>
<feature type="domain" description="HECT" evidence="14">
    <location>
        <begin position="1539"/>
        <end position="1915"/>
    </location>
</feature>
<dbReference type="GO" id="GO:0061630">
    <property type="term" value="F:ubiquitin protein ligase activity"/>
    <property type="evidence" value="ECO:0007669"/>
    <property type="project" value="UniProtKB-UniRule"/>
</dbReference>
<feature type="compositionally biased region" description="Basic and acidic residues" evidence="13">
    <location>
        <begin position="161"/>
        <end position="170"/>
    </location>
</feature>
<feature type="domain" description="WWE" evidence="15">
    <location>
        <begin position="599"/>
        <end position="675"/>
    </location>
</feature>
<evidence type="ECO:0000256" key="4">
    <source>
        <dbReference type="ARBA" id="ARBA00006331"/>
    </source>
</evidence>
<dbReference type="Pfam" id="PF25579">
    <property type="entry name" value="TPR_TRIP12_N"/>
    <property type="match status" value="1"/>
</dbReference>
<feature type="active site" description="Glycyl thioester intermediate" evidence="11">
    <location>
        <position position="1882"/>
    </location>
</feature>
<feature type="compositionally biased region" description="Polar residues" evidence="13">
    <location>
        <begin position="45"/>
        <end position="55"/>
    </location>
</feature>
<feature type="region of interest" description="Disordered" evidence="13">
    <location>
        <begin position="671"/>
        <end position="694"/>
    </location>
</feature>
<name>A0AAV7JJS7_9METZ</name>
<dbReference type="SUPFAM" id="SSF56204">
    <property type="entry name" value="Hect, E3 ligase catalytic domain"/>
    <property type="match status" value="1"/>
</dbReference>
<keyword evidence="9" id="KW-0234">DNA repair</keyword>
<feature type="region of interest" description="Disordered" evidence="13">
    <location>
        <begin position="40"/>
        <end position="59"/>
    </location>
</feature>
<keyword evidence="8 11" id="KW-0833">Ubl conjugation pathway</keyword>
<dbReference type="InterPro" id="IPR000569">
    <property type="entry name" value="HECT_dom"/>
</dbReference>
<feature type="compositionally biased region" description="Basic residues" evidence="13">
    <location>
        <begin position="1343"/>
        <end position="1357"/>
    </location>
</feature>
<evidence type="ECO:0000256" key="6">
    <source>
        <dbReference type="ARBA" id="ARBA00022679"/>
    </source>
</evidence>
<accession>A0AAV7JJS7</accession>
<keyword evidence="5" id="KW-0597">Phosphoprotein</keyword>
<reference evidence="16 17" key="1">
    <citation type="journal article" date="2023" name="BMC Biol.">
        <title>The compact genome of the sponge Oopsacas minuta (Hexactinellida) is lacking key metazoan core genes.</title>
        <authorList>
            <person name="Santini S."/>
            <person name="Schenkelaars Q."/>
            <person name="Jourda C."/>
            <person name="Duchesne M."/>
            <person name="Belahbib H."/>
            <person name="Rocher C."/>
            <person name="Selva M."/>
            <person name="Riesgo A."/>
            <person name="Vervoort M."/>
            <person name="Leys S.P."/>
            <person name="Kodjabachian L."/>
            <person name="Le Bivic A."/>
            <person name="Borchiellini C."/>
            <person name="Claverie J.M."/>
            <person name="Renard E."/>
        </authorList>
    </citation>
    <scope>NUCLEOTIDE SEQUENCE [LARGE SCALE GENOMIC DNA]</scope>
    <source>
        <strain evidence="16">SPO-2</strain>
    </source>
</reference>
<dbReference type="PROSITE" id="PS50918">
    <property type="entry name" value="WWE"/>
    <property type="match status" value="1"/>
</dbReference>
<dbReference type="Pfam" id="PF00632">
    <property type="entry name" value="HECT"/>
    <property type="match status" value="1"/>
</dbReference>
<dbReference type="Proteomes" id="UP001165289">
    <property type="component" value="Unassembled WGS sequence"/>
</dbReference>
<dbReference type="GO" id="GO:0000209">
    <property type="term" value="P:protein polyubiquitination"/>
    <property type="evidence" value="ECO:0007669"/>
    <property type="project" value="TreeGrafter"/>
</dbReference>
<proteinExistence type="inferred from homology"/>
<evidence type="ECO:0000256" key="8">
    <source>
        <dbReference type="ARBA" id="ARBA00022786"/>
    </source>
</evidence>
<keyword evidence="6 12" id="KW-0808">Transferase</keyword>
<evidence type="ECO:0000256" key="2">
    <source>
        <dbReference type="ARBA" id="ARBA00004642"/>
    </source>
</evidence>
<dbReference type="EMBL" id="JAKMXF010000322">
    <property type="protein sequence ID" value="KAI6649083.1"/>
    <property type="molecule type" value="Genomic_DNA"/>
</dbReference>
<dbReference type="InterPro" id="IPR037197">
    <property type="entry name" value="WWE_dom_sf"/>
</dbReference>
<evidence type="ECO:0000259" key="14">
    <source>
        <dbReference type="PROSITE" id="PS50237"/>
    </source>
</evidence>
<dbReference type="PANTHER" id="PTHR45670">
    <property type="entry name" value="E3 UBIQUITIN-PROTEIN LIGASE TRIP12"/>
    <property type="match status" value="1"/>
</dbReference>
<dbReference type="SUPFAM" id="SSF48371">
    <property type="entry name" value="ARM repeat"/>
    <property type="match status" value="1"/>
</dbReference>
<comment type="similarity">
    <text evidence="4 12">Belongs to the UPL family. K-HECT subfamily.</text>
</comment>
<dbReference type="InterPro" id="IPR004170">
    <property type="entry name" value="WWE_dom"/>
</dbReference>
<dbReference type="InterPro" id="IPR045322">
    <property type="entry name" value="HECTD1/TRIP12-like"/>
</dbReference>
<keyword evidence="7" id="KW-0227">DNA damage</keyword>
<evidence type="ECO:0000256" key="7">
    <source>
        <dbReference type="ARBA" id="ARBA00022763"/>
    </source>
</evidence>
<dbReference type="Gene3D" id="3.90.1750.10">
    <property type="entry name" value="Hect, E3 ligase catalytic domains"/>
    <property type="match status" value="1"/>
</dbReference>
<dbReference type="Gene3D" id="3.30.2160.10">
    <property type="entry name" value="Hect, E3 ligase catalytic domain"/>
    <property type="match status" value="1"/>
</dbReference>
<dbReference type="InterPro" id="IPR011989">
    <property type="entry name" value="ARM-like"/>
</dbReference>
<evidence type="ECO:0000256" key="1">
    <source>
        <dbReference type="ARBA" id="ARBA00000885"/>
    </source>
</evidence>
<dbReference type="GO" id="GO:0043161">
    <property type="term" value="P:proteasome-mediated ubiquitin-dependent protein catabolic process"/>
    <property type="evidence" value="ECO:0007669"/>
    <property type="project" value="TreeGrafter"/>
</dbReference>
<comment type="pathway">
    <text evidence="3 12">Protein modification; protein ubiquitination.</text>
</comment>
<protein>
    <recommendedName>
        <fullName evidence="12">E3 ubiquitin-protein ligase</fullName>
        <ecNumber evidence="12">2.3.2.26</ecNumber>
    </recommendedName>
</protein>
<evidence type="ECO:0000256" key="12">
    <source>
        <dbReference type="RuleBase" id="RU369009"/>
    </source>
</evidence>
<dbReference type="InterPro" id="IPR057948">
    <property type="entry name" value="TPR_TRIP12_N"/>
</dbReference>
<evidence type="ECO:0000256" key="11">
    <source>
        <dbReference type="PROSITE-ProRule" id="PRU00104"/>
    </source>
</evidence>
<dbReference type="GO" id="GO:0016607">
    <property type="term" value="C:nuclear speck"/>
    <property type="evidence" value="ECO:0007669"/>
    <property type="project" value="TreeGrafter"/>
</dbReference>
<dbReference type="Gene3D" id="1.25.10.10">
    <property type="entry name" value="Leucine-rich Repeat Variant"/>
    <property type="match status" value="1"/>
</dbReference>
<keyword evidence="17" id="KW-1185">Reference proteome</keyword>
<feature type="compositionally biased region" description="Pro residues" evidence="13">
    <location>
        <begin position="938"/>
        <end position="958"/>
    </location>
</feature>
<evidence type="ECO:0000256" key="5">
    <source>
        <dbReference type="ARBA" id="ARBA00022553"/>
    </source>
</evidence>
<keyword evidence="10" id="KW-0539">Nucleus</keyword>
<dbReference type="PROSITE" id="PS50237">
    <property type="entry name" value="HECT"/>
    <property type="match status" value="1"/>
</dbReference>
<evidence type="ECO:0000259" key="15">
    <source>
        <dbReference type="PROSITE" id="PS50918"/>
    </source>
</evidence>
<comment type="subcellular location">
    <subcellularLocation>
        <location evidence="2">Nucleus</location>
        <location evidence="2">Nucleoplasm</location>
    </subcellularLocation>
</comment>
<feature type="compositionally biased region" description="Polar residues" evidence="13">
    <location>
        <begin position="178"/>
        <end position="194"/>
    </location>
</feature>
<comment type="catalytic activity">
    <reaction evidence="1 12">
        <text>S-ubiquitinyl-[E2 ubiquitin-conjugating enzyme]-L-cysteine + [acceptor protein]-L-lysine = [E2 ubiquitin-conjugating enzyme]-L-cysteine + N(6)-ubiquitinyl-[acceptor protein]-L-lysine.</text>
        <dbReference type="EC" id="2.3.2.26"/>
    </reaction>
</comment>
<evidence type="ECO:0000256" key="13">
    <source>
        <dbReference type="SAM" id="MobiDB-lite"/>
    </source>
</evidence>
<evidence type="ECO:0000256" key="10">
    <source>
        <dbReference type="ARBA" id="ARBA00023242"/>
    </source>
</evidence>
<sequence>MDKTSVKRNPVKNLKIISSLNSQKSKNYLKRLDSVKKSKKIPEFDNNQKVSTTGTKGHLSSVIVRPKKKVPFLKRPNLQRSRFSPRFKPTQPTPVYTTSSEESEPTPRTETNKVPIHKRIRAYSDTSSDTEPELSSLHKSDSLVTPVSSNSNQKLPQKKFRVLEFKSDRKLRSRQHSNKQVSKPRNQFKTGNTHSLEDNLKLKPTSSKPEPIDRPTSSRSKARMDPNKPTMEDYLDAEFDRNIPDEPSDDLLAPPLSVMMQQHADHPNKFMEFLKSIGRAQTGVDDSMGQVIAGIQEGQDEATQFDCLVELTQMLLLGSEDTLGGLPIKVVVPALIKLLKADHNDQLMLHSCRALCYLMEALPRSTSLILDAIPPLLEKLENITYIDVAEQALSALELLAAQKHALDVLECGGVSTVLQYYEFFSVNAKRSSLNVAANCCTAVTPQNFPRVANGLTILTQCLNPHGDRRALEAACNAFSKLTENLRTDSSCMRALTEHGLLLRIQELLLSTPPCLTEYHMKSVLHTLGTMAQYCPSLGAQMFVENFGSTLNFLIGGSNQGKLAAETQQVIGSNKFFEILYCLSELMPTLPKTGIFEISALLSNEGAVKLFCIWEWEEDDSTWHPYSPAECRRIETAFQQGQKELTLPIIGREYSMNFTDMVQINKNTNTERSIRRQGPSGPNAPSNPPEPELIPEMDPREIAVIENLDTTQQLFQSILPLLFDILNAAPGPTVQQKCLQTIIRMVRVAQSDVIHAVLHDVPVSSYLAALLASKEFPVLIPCLQLISLLLDKLDLFTIYFRKEGVVHQIELLKDNPPISLTPPLPMPNQNPPSLSLPSSLPPPVFHSMQLTNQGSPPAVPSGFPYVSPFQTSGWPSVASIAPTFLPQGGARPQLVPPVVIPMPARMQPAPVPKQAEPSRKGTKGKLFGRKSQSSGFGGSPPPPCPIAPVHLPPMIPSLPTPDAEIYSPSHSLRKHPTASMPQRVPLPQDTIHFHSNQSPPIPPYFHYRGIPASAPADSPINPYFLAGHYIKQQGVNKNEKIRQWLIDTCTQLLINHFSDDSEDGQAYELINILKKIASNLCNKLTPTLELFQELSDLITEPTINVSSFELTHSNLVHQLLSIFSCNPMVSENRVVWQEFLHVFFKSPPPGVPLKTDWLVPDIDTLPVLKLVQILQNCVNQSEQFPARSEFGNLSGSQQFYRYINNHQLKCQLVRHSSDKQSKEWKKRPIQVDPLATLYSVEKYLVMRGLSRDNSFEEGDSSDEGMFIVDTGDSGPNFEFLLNDKVLPHNITMFELMRKMRVKQETGATQSEEQTPLPTSFFLPSSYLSQTLTLHYRQMAKSSHLSKKPATRHSARIRQKTKEISDRIEPAPSTQILPKSDTFLERLFLDISLIVTSDWSINDPSVPFIKLLSILFHLNERWNLLYSPFIGRRLINMVAFHNSKLSAKVDRIIQEPMIVLTSSIPGWIKEISRICPTILSFQTRRSIFYCTTFDRARAMMNVLEVKDTMGETGEMTIPRIPKRKITIGRDELLEQATGVLNDTSVQISILEVRFKDEVGTGLGPTLEFYSLVSLELQKRELGMWHDTKLNSNEYYFSPNGLYPNSLFTELTQTQQATQLCHFQFLGRLFAKSILDTHLIDLNLSPIFYYWLLNLENHITPSDFYYIDIFYQKSVNAYLEFHEKVLEIMQESLSDSERNSRLDTLIDTYGGSNGSLDISFIVPGSNDIELKPGGVKMSVNKDNVLEYIYTLTDWFLIRGVRKQMASFIDGFTSIIPLDTLSIFHPTELALLTGGRAFAPWTREELHHHCRLDHGYTHSSTTIRYLFDTMANFDEEDQRKFLQFVTGTPRLPIGGFSGLTPPLTIVKKQGGANQIPDSYLPSVMTCVNYLKLPEYTSELVLREKLETAITEGQKAFHLS</sequence>
<dbReference type="CDD" id="cd00078">
    <property type="entry name" value="HECTc"/>
    <property type="match status" value="1"/>
</dbReference>
<evidence type="ECO:0000313" key="17">
    <source>
        <dbReference type="Proteomes" id="UP001165289"/>
    </source>
</evidence>
<dbReference type="InterPro" id="IPR018123">
    <property type="entry name" value="WWE-dom_subgr"/>
</dbReference>
<dbReference type="InterPro" id="IPR035983">
    <property type="entry name" value="Hect_E3_ubiquitin_ligase"/>
</dbReference>
<feature type="region of interest" description="Disordered" evidence="13">
    <location>
        <begin position="67"/>
        <end position="231"/>
    </location>
</feature>
<dbReference type="GO" id="GO:0008270">
    <property type="term" value="F:zinc ion binding"/>
    <property type="evidence" value="ECO:0007669"/>
    <property type="project" value="InterPro"/>
</dbReference>
<feature type="region of interest" description="Disordered" evidence="13">
    <location>
        <begin position="1343"/>
        <end position="1363"/>
    </location>
</feature>
<evidence type="ECO:0000256" key="3">
    <source>
        <dbReference type="ARBA" id="ARBA00004906"/>
    </source>
</evidence>
<dbReference type="SMART" id="SM00119">
    <property type="entry name" value="HECTc"/>
    <property type="match status" value="1"/>
</dbReference>
<dbReference type="SUPFAM" id="SSF117839">
    <property type="entry name" value="WWE domain"/>
    <property type="match status" value="1"/>
</dbReference>
<feature type="compositionally biased region" description="Polar residues" evidence="13">
    <location>
        <begin position="142"/>
        <end position="155"/>
    </location>
</feature>
<organism evidence="16 17">
    <name type="scientific">Oopsacas minuta</name>
    <dbReference type="NCBI Taxonomy" id="111878"/>
    <lineage>
        <taxon>Eukaryota</taxon>
        <taxon>Metazoa</taxon>
        <taxon>Porifera</taxon>
        <taxon>Hexactinellida</taxon>
        <taxon>Hexasterophora</taxon>
        <taxon>Lyssacinosida</taxon>
        <taxon>Leucopsacidae</taxon>
        <taxon>Oopsacas</taxon>
    </lineage>
</organism>
<dbReference type="EC" id="2.3.2.26" evidence="12"/>
<comment type="caution">
    <text evidence="16">The sequence shown here is derived from an EMBL/GenBank/DDBJ whole genome shotgun (WGS) entry which is preliminary data.</text>
</comment>
<dbReference type="Gene3D" id="3.30.2410.10">
    <property type="entry name" value="Hect, E3 ligase catalytic domain"/>
    <property type="match status" value="1"/>
</dbReference>
<dbReference type="Pfam" id="PF02825">
    <property type="entry name" value="WWE"/>
    <property type="match status" value="1"/>
</dbReference>
<gene>
    <name evidence="16" type="ORF">LOD99_6804</name>
</gene>
<evidence type="ECO:0000256" key="9">
    <source>
        <dbReference type="ARBA" id="ARBA00023204"/>
    </source>
</evidence>
<dbReference type="SMART" id="SM00678">
    <property type="entry name" value="WWE"/>
    <property type="match status" value="1"/>
</dbReference>